<dbReference type="Gene3D" id="3.55.50.30">
    <property type="match status" value="1"/>
</dbReference>
<dbReference type="Proteomes" id="UP000010796">
    <property type="component" value="Chromosome"/>
</dbReference>
<dbReference type="PANTHER" id="PTHR30273">
    <property type="entry name" value="PERIPLASMIC SIGNAL SENSOR AND SIGMA FACTOR ACTIVATOR FECR-RELATED"/>
    <property type="match status" value="1"/>
</dbReference>
<dbReference type="Pfam" id="PF04773">
    <property type="entry name" value="FecR"/>
    <property type="match status" value="1"/>
</dbReference>
<evidence type="ECO:0000256" key="1">
    <source>
        <dbReference type="SAM" id="Phobius"/>
    </source>
</evidence>
<reference evidence="5" key="1">
    <citation type="submission" date="2012-02" db="EMBL/GenBank/DDBJ databases">
        <title>The complete genome of Echinicola vietnamensis DSM 17526.</title>
        <authorList>
            <person name="Lucas S."/>
            <person name="Copeland A."/>
            <person name="Lapidus A."/>
            <person name="Glavina del Rio T."/>
            <person name="Dalin E."/>
            <person name="Tice H."/>
            <person name="Bruce D."/>
            <person name="Goodwin L."/>
            <person name="Pitluck S."/>
            <person name="Peters L."/>
            <person name="Ovchinnikova G."/>
            <person name="Teshima H."/>
            <person name="Kyrpides N."/>
            <person name="Mavromatis K."/>
            <person name="Ivanova N."/>
            <person name="Brettin T."/>
            <person name="Detter J.C."/>
            <person name="Han C."/>
            <person name="Larimer F."/>
            <person name="Land M."/>
            <person name="Hauser L."/>
            <person name="Markowitz V."/>
            <person name="Cheng J.-F."/>
            <person name="Hugenholtz P."/>
            <person name="Woyke T."/>
            <person name="Wu D."/>
            <person name="Brambilla E."/>
            <person name="Klenk H.-P."/>
            <person name="Eisen J.A."/>
        </authorList>
    </citation>
    <scope>NUCLEOTIDE SEQUENCE [LARGE SCALE GENOMIC DNA]</scope>
    <source>
        <strain evidence="5">DSM 17526 / LMG 23754 / KMM 6221</strain>
    </source>
</reference>
<keyword evidence="1" id="KW-1133">Transmembrane helix</keyword>
<protein>
    <submittedName>
        <fullName evidence="4">Fe2+-dicitrate sensor, membrane component</fullName>
    </submittedName>
</protein>
<dbReference type="PATRIC" id="fig|926556.3.peg.4790"/>
<dbReference type="InterPro" id="IPR006860">
    <property type="entry name" value="FecR"/>
</dbReference>
<feature type="transmembrane region" description="Helical" evidence="1">
    <location>
        <begin position="71"/>
        <end position="92"/>
    </location>
</feature>
<dbReference type="InterPro" id="IPR012373">
    <property type="entry name" value="Ferrdict_sens_TM"/>
</dbReference>
<dbReference type="AlphaFoldDB" id="L0G775"/>
<dbReference type="EMBL" id="CP003346">
    <property type="protein sequence ID" value="AGA80705.1"/>
    <property type="molecule type" value="Genomic_DNA"/>
</dbReference>
<dbReference type="Gene3D" id="2.60.120.1440">
    <property type="match status" value="1"/>
</dbReference>
<dbReference type="eggNOG" id="COG3712">
    <property type="taxonomic scope" value="Bacteria"/>
</dbReference>
<keyword evidence="1" id="KW-0472">Membrane</keyword>
<dbReference type="GO" id="GO:0016989">
    <property type="term" value="F:sigma factor antagonist activity"/>
    <property type="evidence" value="ECO:0007669"/>
    <property type="project" value="TreeGrafter"/>
</dbReference>
<feature type="domain" description="Protein FecR C-terminal" evidence="3">
    <location>
        <begin position="240"/>
        <end position="307"/>
    </location>
</feature>
<feature type="domain" description="FecR protein" evidence="2">
    <location>
        <begin position="104"/>
        <end position="198"/>
    </location>
</feature>
<dbReference type="KEGG" id="evi:Echvi_4532"/>
<sequence>MEIRRLQYLLGKIHELDQAEKEELDNWYRSFDKKPDDDHLREITENPYSTRDSIYRKWQGNIKSSIKTRRLWRYGVAASLACILAIGAFLLLDQKNTVNHEHELSAGIGEHKYLELEDGTEVWLNAMSTLTYPMDFSKSERVVKLTGEAYFKVKRDSARPFKVVTGAMTTRVLGTEFNVSAYDDEAHKSVALVKGAVKLSSGGSESILVPGQKAILEIGAADFEVLAFDKIVERGWLSGRLVFDGTPLGEIANTLRRSFGVEIQFADQAFSAYEFTGKFKDEELSIILTAIARAHELKFRTVAEQRIEFYK</sequence>
<evidence type="ECO:0000259" key="3">
    <source>
        <dbReference type="Pfam" id="PF16344"/>
    </source>
</evidence>
<dbReference type="STRING" id="926556.Echvi_4532"/>
<name>L0G775_ECHVK</name>
<evidence type="ECO:0000313" key="5">
    <source>
        <dbReference type="Proteomes" id="UP000010796"/>
    </source>
</evidence>
<gene>
    <name evidence="4" type="ordered locus">Echvi_4532</name>
</gene>
<keyword evidence="1" id="KW-0812">Transmembrane</keyword>
<proteinExistence type="predicted"/>
<dbReference type="HOGENOM" id="CLU_050192_2_3_10"/>
<organism evidence="4 5">
    <name type="scientific">Echinicola vietnamensis (strain DSM 17526 / LMG 23754 / KMM 6221)</name>
    <dbReference type="NCBI Taxonomy" id="926556"/>
    <lineage>
        <taxon>Bacteria</taxon>
        <taxon>Pseudomonadati</taxon>
        <taxon>Bacteroidota</taxon>
        <taxon>Cytophagia</taxon>
        <taxon>Cytophagales</taxon>
        <taxon>Cyclobacteriaceae</taxon>
        <taxon>Echinicola</taxon>
    </lineage>
</organism>
<dbReference type="PANTHER" id="PTHR30273:SF2">
    <property type="entry name" value="PROTEIN FECR"/>
    <property type="match status" value="1"/>
</dbReference>
<dbReference type="OrthoDB" id="1452822at2"/>
<evidence type="ECO:0000313" key="4">
    <source>
        <dbReference type="EMBL" id="AGA80705.1"/>
    </source>
</evidence>
<dbReference type="Pfam" id="PF16344">
    <property type="entry name" value="FecR_C"/>
    <property type="match status" value="1"/>
</dbReference>
<keyword evidence="5" id="KW-1185">Reference proteome</keyword>
<evidence type="ECO:0000259" key="2">
    <source>
        <dbReference type="Pfam" id="PF04773"/>
    </source>
</evidence>
<dbReference type="PIRSF" id="PIRSF018266">
    <property type="entry name" value="FecR"/>
    <property type="match status" value="1"/>
</dbReference>
<dbReference type="InterPro" id="IPR032508">
    <property type="entry name" value="FecR_C"/>
</dbReference>
<accession>L0G775</accession>
<dbReference type="RefSeq" id="WP_015268227.1">
    <property type="nucleotide sequence ID" value="NC_019904.1"/>
</dbReference>